<dbReference type="FunFam" id="3.40.970.10:FF:000002">
    <property type="entry name" value="Ribonuclease H"/>
    <property type="match status" value="1"/>
</dbReference>
<reference evidence="12" key="1">
    <citation type="submission" date="2023-06" db="EMBL/GenBank/DDBJ databases">
        <title>Survivors Of The Sea: Transcriptome response of Skeletonema marinoi to long-term dormancy.</title>
        <authorList>
            <person name="Pinder M.I.M."/>
            <person name="Kourtchenko O."/>
            <person name="Robertson E.K."/>
            <person name="Larsson T."/>
            <person name="Maumus F."/>
            <person name="Osuna-Cruz C.M."/>
            <person name="Vancaester E."/>
            <person name="Stenow R."/>
            <person name="Vandepoele K."/>
            <person name="Ploug H."/>
            <person name="Bruchert V."/>
            <person name="Godhe A."/>
            <person name="Topel M."/>
        </authorList>
    </citation>
    <scope>NUCLEOTIDE SEQUENCE</scope>
    <source>
        <strain evidence="12">R05AC</strain>
    </source>
</reference>
<dbReference type="PROSITE" id="PS50172">
    <property type="entry name" value="BRCT"/>
    <property type="match status" value="1"/>
</dbReference>
<dbReference type="CDD" id="cd18809">
    <property type="entry name" value="SF1_C_RecD"/>
    <property type="match status" value="1"/>
</dbReference>
<keyword evidence="6" id="KW-0255">Endonuclease</keyword>
<dbReference type="Pfam" id="PF00533">
    <property type="entry name" value="BRCT"/>
    <property type="match status" value="1"/>
</dbReference>
<dbReference type="InterPro" id="IPR051055">
    <property type="entry name" value="PIF1_helicase"/>
</dbReference>
<dbReference type="SUPFAM" id="SSF55658">
    <property type="entry name" value="L9 N-domain-like"/>
    <property type="match status" value="1"/>
</dbReference>
<keyword evidence="9" id="KW-0227">DNA damage</keyword>
<keyword evidence="13" id="KW-1185">Reference proteome</keyword>
<dbReference type="GO" id="GO:0006310">
    <property type="term" value="P:DNA recombination"/>
    <property type="evidence" value="ECO:0007669"/>
    <property type="project" value="UniProtKB-KW"/>
</dbReference>
<feature type="compositionally biased region" description="Basic and acidic residues" evidence="10">
    <location>
        <begin position="193"/>
        <end position="202"/>
    </location>
</feature>
<evidence type="ECO:0000313" key="13">
    <source>
        <dbReference type="Proteomes" id="UP001224775"/>
    </source>
</evidence>
<name>A0AAD8YAU8_9STRA</name>
<keyword evidence="9" id="KW-0234">DNA repair</keyword>
<organism evidence="12 13">
    <name type="scientific">Skeletonema marinoi</name>
    <dbReference type="NCBI Taxonomy" id="267567"/>
    <lineage>
        <taxon>Eukaryota</taxon>
        <taxon>Sar</taxon>
        <taxon>Stramenopiles</taxon>
        <taxon>Ochrophyta</taxon>
        <taxon>Bacillariophyta</taxon>
        <taxon>Coscinodiscophyceae</taxon>
        <taxon>Thalassiosirophycidae</taxon>
        <taxon>Thalassiosirales</taxon>
        <taxon>Skeletonemataceae</taxon>
        <taxon>Skeletonema</taxon>
        <taxon>Skeletonema marinoi-dohrnii complex</taxon>
    </lineage>
</organism>
<dbReference type="SUPFAM" id="SSF52540">
    <property type="entry name" value="P-loop containing nucleoside triphosphate hydrolases"/>
    <property type="match status" value="2"/>
</dbReference>
<proteinExistence type="inferred from homology"/>
<comment type="function">
    <text evidence="2">Endonuclease that specifically degrades the RNA of RNA-DNA hybrids.</text>
</comment>
<dbReference type="GO" id="GO:0006281">
    <property type="term" value="P:DNA repair"/>
    <property type="evidence" value="ECO:0007669"/>
    <property type="project" value="UniProtKB-KW"/>
</dbReference>
<dbReference type="GO" id="GO:0046872">
    <property type="term" value="F:metal ion binding"/>
    <property type="evidence" value="ECO:0007669"/>
    <property type="project" value="UniProtKB-KW"/>
</dbReference>
<comment type="catalytic activity">
    <reaction evidence="9">
        <text>ATP + H2O = ADP + phosphate + H(+)</text>
        <dbReference type="Rhea" id="RHEA:13065"/>
        <dbReference type="ChEBI" id="CHEBI:15377"/>
        <dbReference type="ChEBI" id="CHEBI:15378"/>
        <dbReference type="ChEBI" id="CHEBI:30616"/>
        <dbReference type="ChEBI" id="CHEBI:43474"/>
        <dbReference type="ChEBI" id="CHEBI:456216"/>
        <dbReference type="EC" id="5.6.2.3"/>
    </reaction>
</comment>
<keyword evidence="9" id="KW-0233">DNA recombination</keyword>
<protein>
    <recommendedName>
        <fullName evidence="9">ATP-dependent DNA helicase</fullName>
        <ecNumber evidence="9">5.6.2.3</ecNumber>
    </recommendedName>
</protein>
<evidence type="ECO:0000256" key="9">
    <source>
        <dbReference type="RuleBase" id="RU363044"/>
    </source>
</evidence>
<feature type="region of interest" description="Disordered" evidence="10">
    <location>
        <begin position="638"/>
        <end position="693"/>
    </location>
</feature>
<dbReference type="PANTHER" id="PTHR47642:SF5">
    <property type="entry name" value="ATP-DEPENDENT DNA HELICASE"/>
    <property type="match status" value="1"/>
</dbReference>
<evidence type="ECO:0000256" key="7">
    <source>
        <dbReference type="ARBA" id="ARBA00022801"/>
    </source>
</evidence>
<dbReference type="EC" id="5.6.2.3" evidence="9"/>
<dbReference type="Gene3D" id="3.40.970.10">
    <property type="entry name" value="Ribonuclease H1, N-terminal domain"/>
    <property type="match status" value="1"/>
</dbReference>
<gene>
    <name evidence="12" type="ORF">QTG54_007519</name>
</gene>
<comment type="similarity">
    <text evidence="9">Belongs to the helicase family.</text>
</comment>
<evidence type="ECO:0000256" key="4">
    <source>
        <dbReference type="ARBA" id="ARBA00022722"/>
    </source>
</evidence>
<dbReference type="GO" id="GO:0004519">
    <property type="term" value="F:endonuclease activity"/>
    <property type="evidence" value="ECO:0007669"/>
    <property type="project" value="UniProtKB-KW"/>
</dbReference>
<accession>A0AAD8YAU8</accession>
<keyword evidence="4" id="KW-0540">Nuclease</keyword>
<dbReference type="GO" id="GO:0005524">
    <property type="term" value="F:ATP binding"/>
    <property type="evidence" value="ECO:0007669"/>
    <property type="project" value="UniProtKB-KW"/>
</dbReference>
<dbReference type="PANTHER" id="PTHR47642">
    <property type="entry name" value="ATP-DEPENDENT DNA HELICASE"/>
    <property type="match status" value="1"/>
</dbReference>
<feature type="compositionally biased region" description="Low complexity" evidence="10">
    <location>
        <begin position="50"/>
        <end position="71"/>
    </location>
</feature>
<dbReference type="Pfam" id="PF01693">
    <property type="entry name" value="Cauli_VI"/>
    <property type="match status" value="1"/>
</dbReference>
<feature type="domain" description="BRCT" evidence="11">
    <location>
        <begin position="899"/>
        <end position="967"/>
    </location>
</feature>
<dbReference type="InterPro" id="IPR009027">
    <property type="entry name" value="Ribosomal_bL9/RNase_H1_N"/>
</dbReference>
<comment type="cofactor">
    <cofactor evidence="1 9">
        <name>Mg(2+)</name>
        <dbReference type="ChEBI" id="CHEBI:18420"/>
    </cofactor>
</comment>
<dbReference type="GO" id="GO:0043139">
    <property type="term" value="F:5'-3' DNA helicase activity"/>
    <property type="evidence" value="ECO:0007669"/>
    <property type="project" value="UniProtKB-EC"/>
</dbReference>
<evidence type="ECO:0000256" key="10">
    <source>
        <dbReference type="SAM" id="MobiDB-lite"/>
    </source>
</evidence>
<feature type="region of interest" description="Disordered" evidence="10">
    <location>
        <begin position="49"/>
        <end position="156"/>
    </location>
</feature>
<dbReference type="InterPro" id="IPR010285">
    <property type="entry name" value="DNA_helicase_pif1-like_DEAD"/>
</dbReference>
<dbReference type="GO" id="GO:0016787">
    <property type="term" value="F:hydrolase activity"/>
    <property type="evidence" value="ECO:0007669"/>
    <property type="project" value="UniProtKB-KW"/>
</dbReference>
<dbReference type="InterPro" id="IPR001357">
    <property type="entry name" value="BRCT_dom"/>
</dbReference>
<evidence type="ECO:0000256" key="3">
    <source>
        <dbReference type="ARBA" id="ARBA00005300"/>
    </source>
</evidence>
<evidence type="ECO:0000256" key="2">
    <source>
        <dbReference type="ARBA" id="ARBA00004065"/>
    </source>
</evidence>
<evidence type="ECO:0000256" key="5">
    <source>
        <dbReference type="ARBA" id="ARBA00022723"/>
    </source>
</evidence>
<keyword evidence="5" id="KW-0479">Metal-binding</keyword>
<keyword evidence="8" id="KW-0460">Magnesium</keyword>
<dbReference type="InterPro" id="IPR037056">
    <property type="entry name" value="RNase_H1_N_sf"/>
</dbReference>
<evidence type="ECO:0000256" key="1">
    <source>
        <dbReference type="ARBA" id="ARBA00001946"/>
    </source>
</evidence>
<dbReference type="Gene3D" id="3.40.50.10190">
    <property type="entry name" value="BRCT domain"/>
    <property type="match status" value="1"/>
</dbReference>
<dbReference type="Proteomes" id="UP001224775">
    <property type="component" value="Unassembled WGS sequence"/>
</dbReference>
<keyword evidence="9" id="KW-0547">Nucleotide-binding</keyword>
<evidence type="ECO:0000256" key="6">
    <source>
        <dbReference type="ARBA" id="ARBA00022759"/>
    </source>
</evidence>
<sequence length="1019" mass="114056">MAKTKWYAVAKGRSPGIYPTWDECKAQTVGFSGALFKSFKTRDEAQAFMSSNASAPPPAAAAATPAAAPSSKVTGLTPEQRKRMEENRKRALKIRQMKMTPSPQQQQQQPEVFDLTQDDDEMPSTNNNVSNMKKRARAPEPSAANKRYPTDHVYPTDDHDDIDYEDMEDSMQYQLDVAPIYDGPTSSAGGKVSSEEETKKEEEEVGDELQMKAIELASEGKNMFLTGKAGTGKSWVTKKIVDKFQKKLGKGIHVTAPTGIAAINVGGITINSWGNYHLGSYYEDFDRMWEERARKKVRNAHALLIDEISMLDGHTFDCLECMISIIRYYKDGTRAKLDEIKEAAGTSDTLSDTMLSLRWDEDRGLGHIPPFGGMQLIVVGDFYQLAPVPNGIDVLMEGENLKEIDYDLKIGRQGAYAFESVAWRQLGLHTIELKQVHRQADGGLLSFLNAMREGEKDLVFNHSDILRQLQEPIIDYGDDIVPTELHSKNYVVDKRNKDELQKLPGKIVNFVSKDDLDFISQVKSRILGKYMDEKENLEALHTLTLIDSDKVPKEARRELKRDYKLLTEYAQETFFDRGCRVSNFYEMKEDAQVMLLWNLDLKGRLANGSRGVIKGFFPAEGYCYLIQEELIRREKMKDVGMGDETEKQADKTSDDTPEAGEKPSSGKEPEPRAAPSKVKEEPTRETTSGDKKIKSYDFSHLDPELVKRVKESIEHQDWLEEELSAMKIRCRVRGAVANSLTLAWAISIHKSQGLTIERLLVNLVDCFAVGQAYVACSRGKDMESMTLKNFKPNEIKTSDKVKKFYRSLNGGDRYTLTWRDTIAEFDRCAKEEIQRQKVMNTNHKNTPCGDKRDGHTWEFVNTLPLQVNHDVDLDASAPGSPNESSNTSLRMFIPGEDGTIPDKLLGKQFCLTGLFPELGGGSGLKLGKDKMKELIQSFGGKVTSSISGKTHYVIKGVEPGPKRLEEAASKGVTALNCTDLVEILMGGDLPATKIGSADKGTKAIKTYFKPSKDVESYDV</sequence>
<dbReference type="InterPro" id="IPR027417">
    <property type="entry name" value="P-loop_NTPase"/>
</dbReference>
<dbReference type="InterPro" id="IPR036420">
    <property type="entry name" value="BRCT_dom_sf"/>
</dbReference>
<dbReference type="GO" id="GO:0000723">
    <property type="term" value="P:telomere maintenance"/>
    <property type="evidence" value="ECO:0007669"/>
    <property type="project" value="InterPro"/>
</dbReference>
<keyword evidence="9" id="KW-0067">ATP-binding</keyword>
<evidence type="ECO:0000259" key="11">
    <source>
        <dbReference type="PROSITE" id="PS50172"/>
    </source>
</evidence>
<dbReference type="EMBL" id="JATAAI010000012">
    <property type="protein sequence ID" value="KAK1741946.1"/>
    <property type="molecule type" value="Genomic_DNA"/>
</dbReference>
<evidence type="ECO:0000256" key="8">
    <source>
        <dbReference type="ARBA" id="ARBA00022842"/>
    </source>
</evidence>
<comment type="similarity">
    <text evidence="3">Belongs to the RNase H family.</text>
</comment>
<dbReference type="InterPro" id="IPR011320">
    <property type="entry name" value="RNase_H1_N"/>
</dbReference>
<keyword evidence="7 9" id="KW-0378">Hydrolase</keyword>
<dbReference type="Pfam" id="PF05970">
    <property type="entry name" value="PIF1"/>
    <property type="match status" value="1"/>
</dbReference>
<feature type="region of interest" description="Disordered" evidence="10">
    <location>
        <begin position="182"/>
        <end position="206"/>
    </location>
</feature>
<dbReference type="Gene3D" id="3.40.50.300">
    <property type="entry name" value="P-loop containing nucleotide triphosphate hydrolases"/>
    <property type="match status" value="1"/>
</dbReference>
<keyword evidence="9 12" id="KW-0347">Helicase</keyword>
<dbReference type="SUPFAM" id="SSF52113">
    <property type="entry name" value="BRCT domain"/>
    <property type="match status" value="1"/>
</dbReference>
<evidence type="ECO:0000313" key="12">
    <source>
        <dbReference type="EMBL" id="KAK1741946.1"/>
    </source>
</evidence>
<dbReference type="AlphaFoldDB" id="A0AAD8YAU8"/>
<comment type="caution">
    <text evidence="12">The sequence shown here is derived from an EMBL/GenBank/DDBJ whole genome shotgun (WGS) entry which is preliminary data.</text>
</comment>
<feature type="compositionally biased region" description="Basic and acidic residues" evidence="10">
    <location>
        <begin position="79"/>
        <end position="89"/>
    </location>
</feature>